<dbReference type="NCBIfam" id="TIGR01764">
    <property type="entry name" value="excise"/>
    <property type="match status" value="1"/>
</dbReference>
<dbReference type="InterPro" id="IPR041657">
    <property type="entry name" value="HTH_17"/>
</dbReference>
<dbReference type="GO" id="GO:0003677">
    <property type="term" value="F:DNA binding"/>
    <property type="evidence" value="ECO:0007669"/>
    <property type="project" value="InterPro"/>
</dbReference>
<organism evidence="2 3">
    <name type="scientific">Kribbella caucasensis</name>
    <dbReference type="NCBI Taxonomy" id="2512215"/>
    <lineage>
        <taxon>Bacteria</taxon>
        <taxon>Bacillati</taxon>
        <taxon>Actinomycetota</taxon>
        <taxon>Actinomycetes</taxon>
        <taxon>Propionibacteriales</taxon>
        <taxon>Kribbellaceae</taxon>
        <taxon>Kribbella</taxon>
    </lineage>
</organism>
<dbReference type="AlphaFoldDB" id="A0A4R6KA74"/>
<evidence type="ECO:0000313" key="3">
    <source>
        <dbReference type="Proteomes" id="UP000295388"/>
    </source>
</evidence>
<dbReference type="OrthoDB" id="3789380at2"/>
<accession>A0A4R6KA74</accession>
<protein>
    <submittedName>
        <fullName evidence="2">Excisionase family DNA binding protein</fullName>
    </submittedName>
</protein>
<sequence>MTRGDTTVNDKLLYKVPEAAERLSLSRAKVYELIKDGVLKSVQIDSSRRVKAEDLRAYVESLGVAA</sequence>
<dbReference type="InterPro" id="IPR010093">
    <property type="entry name" value="SinI_DNA-bd"/>
</dbReference>
<dbReference type="Pfam" id="PF12728">
    <property type="entry name" value="HTH_17"/>
    <property type="match status" value="1"/>
</dbReference>
<evidence type="ECO:0000259" key="1">
    <source>
        <dbReference type="Pfam" id="PF12728"/>
    </source>
</evidence>
<name>A0A4R6KA74_9ACTN</name>
<gene>
    <name evidence="2" type="ORF">EV643_112201</name>
</gene>
<proteinExistence type="predicted"/>
<feature type="domain" description="Helix-turn-helix" evidence="1">
    <location>
        <begin position="13"/>
        <end position="61"/>
    </location>
</feature>
<comment type="caution">
    <text evidence="2">The sequence shown here is derived from an EMBL/GenBank/DDBJ whole genome shotgun (WGS) entry which is preliminary data.</text>
</comment>
<reference evidence="2 3" key="1">
    <citation type="submission" date="2019-03" db="EMBL/GenBank/DDBJ databases">
        <title>Genomic Encyclopedia of Type Strains, Phase III (KMG-III): the genomes of soil and plant-associated and newly described type strains.</title>
        <authorList>
            <person name="Whitman W."/>
        </authorList>
    </citation>
    <scope>NUCLEOTIDE SEQUENCE [LARGE SCALE GENOMIC DNA]</scope>
    <source>
        <strain evidence="2 3">VKM Ac-2527</strain>
    </source>
</reference>
<evidence type="ECO:0000313" key="2">
    <source>
        <dbReference type="EMBL" id="TDO45872.1"/>
    </source>
</evidence>
<keyword evidence="3" id="KW-1185">Reference proteome</keyword>
<dbReference type="EMBL" id="SNWQ01000012">
    <property type="protein sequence ID" value="TDO45872.1"/>
    <property type="molecule type" value="Genomic_DNA"/>
</dbReference>
<dbReference type="Proteomes" id="UP000295388">
    <property type="component" value="Unassembled WGS sequence"/>
</dbReference>